<accession>A0A3P7PSR6</accession>
<dbReference type="Proteomes" id="UP000271889">
    <property type="component" value="Unassembled WGS sequence"/>
</dbReference>
<evidence type="ECO:0000313" key="2">
    <source>
        <dbReference type="Proteomes" id="UP000271889"/>
    </source>
</evidence>
<evidence type="ECO:0000313" key="1">
    <source>
        <dbReference type="EMBL" id="VDN22159.1"/>
    </source>
</evidence>
<organism evidence="1 2">
    <name type="scientific">Cylicostephanus goldi</name>
    <name type="common">Nematode worm</name>
    <dbReference type="NCBI Taxonomy" id="71465"/>
    <lineage>
        <taxon>Eukaryota</taxon>
        <taxon>Metazoa</taxon>
        <taxon>Ecdysozoa</taxon>
        <taxon>Nematoda</taxon>
        <taxon>Chromadorea</taxon>
        <taxon>Rhabditida</taxon>
        <taxon>Rhabditina</taxon>
        <taxon>Rhabditomorpha</taxon>
        <taxon>Strongyloidea</taxon>
        <taxon>Strongylidae</taxon>
        <taxon>Cylicostephanus</taxon>
    </lineage>
</organism>
<dbReference type="OrthoDB" id="439917at2759"/>
<gene>
    <name evidence="1" type="ORF">CGOC_LOCUS9226</name>
</gene>
<dbReference type="EMBL" id="UYRV01106257">
    <property type="protein sequence ID" value="VDN22159.1"/>
    <property type="molecule type" value="Genomic_DNA"/>
</dbReference>
<protein>
    <submittedName>
        <fullName evidence="1">Uncharacterized protein</fullName>
    </submittedName>
</protein>
<proteinExistence type="predicted"/>
<dbReference type="AlphaFoldDB" id="A0A3P7PSR6"/>
<reference evidence="1 2" key="1">
    <citation type="submission" date="2018-11" db="EMBL/GenBank/DDBJ databases">
        <authorList>
            <consortium name="Pathogen Informatics"/>
        </authorList>
    </citation>
    <scope>NUCLEOTIDE SEQUENCE [LARGE SCALE GENOMIC DNA]</scope>
</reference>
<sequence>MIRGECVDGQQTIHYIPDKLEYKYTRLIESRNGELPAAETCGLEDDEEDEAADRVIFAKGKRKIFGGRDTEAFVPLENED</sequence>
<name>A0A3P7PSR6_CYLGO</name>
<keyword evidence="2" id="KW-1185">Reference proteome</keyword>